<dbReference type="GO" id="GO:0008782">
    <property type="term" value="F:adenosylhomocysteine nucleosidase activity"/>
    <property type="evidence" value="ECO:0007669"/>
    <property type="project" value="TreeGrafter"/>
</dbReference>
<dbReference type="InterPro" id="IPR035994">
    <property type="entry name" value="Nucleoside_phosphorylase_sf"/>
</dbReference>
<dbReference type="RefSeq" id="WP_020885968.1">
    <property type="nucleotide sequence ID" value="NZ_ATHI01000004.1"/>
</dbReference>
<comment type="similarity">
    <text evidence="1">Belongs to the PNP/UDP phosphorylase family. Futalosine hydrolase subfamily.</text>
</comment>
<dbReference type="UniPathway" id="UPA00079"/>
<comment type="caution">
    <text evidence="4">The sequence shown here is derived from an EMBL/GenBank/DDBJ whole genome shotgun (WGS) entry which is preliminary data.</text>
</comment>
<dbReference type="PATRIC" id="fig|1121439.3.peg.467"/>
<evidence type="ECO:0000313" key="5">
    <source>
        <dbReference type="Proteomes" id="UP000014975"/>
    </source>
</evidence>
<dbReference type="EC" id="3.2.2.26" evidence="1 2"/>
<dbReference type="PANTHER" id="PTHR46832">
    <property type="entry name" value="5'-METHYLTHIOADENOSINE/S-ADENOSYLHOMOCYSTEINE NUCLEOSIDASE"/>
    <property type="match status" value="1"/>
</dbReference>
<sequence>MTPASRPQACGRSDPAARFRHDEAPLLVACATRREMAAALRLGDATAAPGQGEVVLAPVHGRECLLLVTGVGPVSAAAHLGLALGRENPSGVLCLGVAGTFDPRVASIGDAAVLNQAVFADYGLFGENGVDPRGIGLPQGFLGGQPVFDRLGLDPDAASERLALSVPDDWPRLCGLTVSAASGTSARATAMARHGAILESMEGFALAYAAAQAGVPFLEVRTVSNLVGSRAAHDWDLDGALDALAVACDRLFAGPAADHAS</sequence>
<dbReference type="NCBIfam" id="TIGR03664">
    <property type="entry name" value="fut_nucase"/>
    <property type="match status" value="1"/>
</dbReference>
<comment type="function">
    <text evidence="1">Catalyzes the hydrolysis of futalosine (FL) to dehypoxanthine futalosine (DHFL) and hypoxanthine, a step in the biosynthesis of menaquinone (MK, vitamin K2).</text>
</comment>
<keyword evidence="5" id="KW-1185">Reference proteome</keyword>
<dbReference type="AlphaFoldDB" id="S7TF78"/>
<comment type="catalytic activity">
    <reaction evidence="1">
        <text>futalosine + H2O = dehypoxanthine futalosine + hypoxanthine</text>
        <dbReference type="Rhea" id="RHEA:25904"/>
        <dbReference type="ChEBI" id="CHEBI:15377"/>
        <dbReference type="ChEBI" id="CHEBI:17368"/>
        <dbReference type="ChEBI" id="CHEBI:58863"/>
        <dbReference type="ChEBI" id="CHEBI:58864"/>
        <dbReference type="EC" id="3.2.2.26"/>
    </reaction>
</comment>
<proteinExistence type="inferred from homology"/>
<dbReference type="Pfam" id="PF01048">
    <property type="entry name" value="PNP_UDP_1"/>
    <property type="match status" value="1"/>
</dbReference>
<keyword evidence="1" id="KW-0474">Menaquinone biosynthesis</keyword>
<accession>S7TF78</accession>
<dbReference type="SUPFAM" id="SSF53167">
    <property type="entry name" value="Purine and uridine phosphorylases"/>
    <property type="match status" value="1"/>
</dbReference>
<evidence type="ECO:0000256" key="2">
    <source>
        <dbReference type="NCBIfam" id="TIGR03664"/>
    </source>
</evidence>
<dbReference type="eggNOG" id="COG0775">
    <property type="taxonomic scope" value="Bacteria"/>
</dbReference>
<comment type="pathway">
    <text evidence="1">Quinol/quinone metabolism; menaquinone biosynthesis.</text>
</comment>
<dbReference type="InterPro" id="IPR019963">
    <property type="entry name" value="FL_hydrolase_MqnB"/>
</dbReference>
<dbReference type="GO" id="GO:0009116">
    <property type="term" value="P:nucleoside metabolic process"/>
    <property type="evidence" value="ECO:0007669"/>
    <property type="project" value="InterPro"/>
</dbReference>
<dbReference type="STRING" id="1121439.dsat_2082"/>
<protein>
    <recommendedName>
        <fullName evidence="1 2">Futalosine hydrolase</fullName>
        <shortName evidence="1">FL hydrolase</shortName>
        <ecNumber evidence="1 2">3.2.2.26</ecNumber>
    </recommendedName>
    <alternativeName>
        <fullName evidence="1">Futalosine nucleosidase</fullName>
    </alternativeName>
    <alternativeName>
        <fullName evidence="1">Menaquinone biosynthetic enzyme MqnB</fullName>
    </alternativeName>
</protein>
<dbReference type="EMBL" id="ATHI01000004">
    <property type="protein sequence ID" value="EPR35381.1"/>
    <property type="molecule type" value="Genomic_DNA"/>
</dbReference>
<dbReference type="GO" id="GO:0008930">
    <property type="term" value="F:methylthioadenosine nucleosidase activity"/>
    <property type="evidence" value="ECO:0007669"/>
    <property type="project" value="TreeGrafter"/>
</dbReference>
<dbReference type="HAMAP" id="MF_00991">
    <property type="entry name" value="MqnB"/>
    <property type="match status" value="1"/>
</dbReference>
<evidence type="ECO:0000313" key="4">
    <source>
        <dbReference type="EMBL" id="EPR35381.1"/>
    </source>
</evidence>
<dbReference type="PANTHER" id="PTHR46832:SF2">
    <property type="entry name" value="FUTALOSINE HYDROLASE"/>
    <property type="match status" value="1"/>
</dbReference>
<dbReference type="InterPro" id="IPR000845">
    <property type="entry name" value="Nucleoside_phosphorylase_d"/>
</dbReference>
<reference evidence="4 5" key="1">
    <citation type="journal article" date="2013" name="Genome Announc.">
        <title>Draft genome sequences for three mercury-methylating, sulfate-reducing bacteria.</title>
        <authorList>
            <person name="Brown S.D."/>
            <person name="Hurt R.A.Jr."/>
            <person name="Gilmour C.C."/>
            <person name="Elias D.A."/>
        </authorList>
    </citation>
    <scope>NUCLEOTIDE SEQUENCE [LARGE SCALE GENOMIC DNA]</scope>
    <source>
        <strain evidence="4 5">DSM 16529</strain>
    </source>
</reference>
<dbReference type="Proteomes" id="UP000014975">
    <property type="component" value="Unassembled WGS sequence"/>
</dbReference>
<evidence type="ECO:0000259" key="3">
    <source>
        <dbReference type="Pfam" id="PF01048"/>
    </source>
</evidence>
<feature type="domain" description="Nucleoside phosphorylase" evidence="3">
    <location>
        <begin position="27"/>
        <end position="251"/>
    </location>
</feature>
<name>S7TF78_9BACT</name>
<keyword evidence="1" id="KW-0378">Hydrolase</keyword>
<organism evidence="4 5">
    <name type="scientific">Alkalidesulfovibrio alkalitolerans DSM 16529</name>
    <dbReference type="NCBI Taxonomy" id="1121439"/>
    <lineage>
        <taxon>Bacteria</taxon>
        <taxon>Pseudomonadati</taxon>
        <taxon>Thermodesulfobacteriota</taxon>
        <taxon>Desulfovibrionia</taxon>
        <taxon>Desulfovibrionales</taxon>
        <taxon>Desulfovibrionaceae</taxon>
        <taxon>Alkalidesulfovibrio</taxon>
    </lineage>
</organism>
<dbReference type="GO" id="GO:0009234">
    <property type="term" value="P:menaquinone biosynthetic process"/>
    <property type="evidence" value="ECO:0007669"/>
    <property type="project" value="UniProtKB-UniRule"/>
</dbReference>
<dbReference type="GO" id="GO:0019284">
    <property type="term" value="P:L-methionine salvage from S-adenosylmethionine"/>
    <property type="evidence" value="ECO:0007669"/>
    <property type="project" value="TreeGrafter"/>
</dbReference>
<gene>
    <name evidence="1" type="primary">mqnB</name>
    <name evidence="4" type="ORF">dsat_2082</name>
</gene>
<evidence type="ECO:0000256" key="1">
    <source>
        <dbReference type="HAMAP-Rule" id="MF_00991"/>
    </source>
</evidence>
<dbReference type="GO" id="GO:0005829">
    <property type="term" value="C:cytosol"/>
    <property type="evidence" value="ECO:0007669"/>
    <property type="project" value="TreeGrafter"/>
</dbReference>
<dbReference type="Gene3D" id="3.40.50.1580">
    <property type="entry name" value="Nucleoside phosphorylase domain"/>
    <property type="match status" value="1"/>
</dbReference>